<evidence type="ECO:0000313" key="2">
    <source>
        <dbReference type="Proteomes" id="UP000324222"/>
    </source>
</evidence>
<accession>A0A5B7G6I0</accession>
<comment type="caution">
    <text evidence="1">The sequence shown here is derived from an EMBL/GenBank/DDBJ whole genome shotgun (WGS) entry which is preliminary data.</text>
</comment>
<protein>
    <submittedName>
        <fullName evidence="1">Uncharacterized protein</fullName>
    </submittedName>
</protein>
<dbReference type="EMBL" id="VSRR010011206">
    <property type="protein sequence ID" value="MPC52863.1"/>
    <property type="molecule type" value="Genomic_DNA"/>
</dbReference>
<organism evidence="1 2">
    <name type="scientific">Portunus trituberculatus</name>
    <name type="common">Swimming crab</name>
    <name type="synonym">Neptunus trituberculatus</name>
    <dbReference type="NCBI Taxonomy" id="210409"/>
    <lineage>
        <taxon>Eukaryota</taxon>
        <taxon>Metazoa</taxon>
        <taxon>Ecdysozoa</taxon>
        <taxon>Arthropoda</taxon>
        <taxon>Crustacea</taxon>
        <taxon>Multicrustacea</taxon>
        <taxon>Malacostraca</taxon>
        <taxon>Eumalacostraca</taxon>
        <taxon>Eucarida</taxon>
        <taxon>Decapoda</taxon>
        <taxon>Pleocyemata</taxon>
        <taxon>Brachyura</taxon>
        <taxon>Eubrachyura</taxon>
        <taxon>Portunoidea</taxon>
        <taxon>Portunidae</taxon>
        <taxon>Portuninae</taxon>
        <taxon>Portunus</taxon>
    </lineage>
</organism>
<keyword evidence="2" id="KW-1185">Reference proteome</keyword>
<evidence type="ECO:0000313" key="1">
    <source>
        <dbReference type="EMBL" id="MPC52863.1"/>
    </source>
</evidence>
<gene>
    <name evidence="1" type="ORF">E2C01_046742</name>
</gene>
<dbReference type="AlphaFoldDB" id="A0A5B7G6I0"/>
<proteinExistence type="predicted"/>
<reference evidence="1 2" key="1">
    <citation type="submission" date="2019-05" db="EMBL/GenBank/DDBJ databases">
        <title>Another draft genome of Portunus trituberculatus and its Hox gene families provides insights of decapod evolution.</title>
        <authorList>
            <person name="Jeong J.-H."/>
            <person name="Song I."/>
            <person name="Kim S."/>
            <person name="Choi T."/>
            <person name="Kim D."/>
            <person name="Ryu S."/>
            <person name="Kim W."/>
        </authorList>
    </citation>
    <scope>NUCLEOTIDE SEQUENCE [LARGE SCALE GENOMIC DNA]</scope>
    <source>
        <tissue evidence="1">Muscle</tissue>
    </source>
</reference>
<sequence length="97" mass="10679">MIYAATPHQGPFLVRDHKTKILGDRDRTGLSLGNGEELEGLRTSISHHLLSVTARLHTAAASSRHRTSRLGTPARYVKLMFGCPPRTVREEAESVSC</sequence>
<name>A0A5B7G6I0_PORTR</name>
<dbReference type="Proteomes" id="UP000324222">
    <property type="component" value="Unassembled WGS sequence"/>
</dbReference>